<dbReference type="GO" id="GO:0016887">
    <property type="term" value="F:ATP hydrolysis activity"/>
    <property type="evidence" value="ECO:0007669"/>
    <property type="project" value="InterPro"/>
</dbReference>
<keyword evidence="1" id="KW-0813">Transport</keyword>
<evidence type="ECO:0000313" key="6">
    <source>
        <dbReference type="Proteomes" id="UP000006272"/>
    </source>
</evidence>
<evidence type="ECO:0000256" key="3">
    <source>
        <dbReference type="ARBA" id="ARBA00022840"/>
    </source>
</evidence>
<dbReference type="PANTHER" id="PTHR45772">
    <property type="entry name" value="CONSERVED COMPONENT OF ABC TRANSPORTER FOR NATURAL AMINO ACIDS-RELATED"/>
    <property type="match status" value="1"/>
</dbReference>
<protein>
    <submittedName>
        <fullName evidence="5">ABC-type branched-chain amino acid transport system, ATPase component</fullName>
    </submittedName>
</protein>
<dbReference type="GO" id="GO:0005886">
    <property type="term" value="C:plasma membrane"/>
    <property type="evidence" value="ECO:0007669"/>
    <property type="project" value="TreeGrafter"/>
</dbReference>
<organism evidence="5 6">
    <name type="scientific">Solidesulfovibrio magneticus str. Maddingley MBC34</name>
    <dbReference type="NCBI Taxonomy" id="1206767"/>
    <lineage>
        <taxon>Bacteria</taxon>
        <taxon>Pseudomonadati</taxon>
        <taxon>Thermodesulfobacteriota</taxon>
        <taxon>Desulfovibrionia</taxon>
        <taxon>Desulfovibrionales</taxon>
        <taxon>Desulfovibrionaceae</taxon>
        <taxon>Solidesulfovibrio</taxon>
    </lineage>
</organism>
<dbReference type="GO" id="GO:0005524">
    <property type="term" value="F:ATP binding"/>
    <property type="evidence" value="ECO:0007669"/>
    <property type="project" value="UniProtKB-KW"/>
</dbReference>
<dbReference type="InterPro" id="IPR003439">
    <property type="entry name" value="ABC_transporter-like_ATP-bd"/>
</dbReference>
<reference evidence="5 6" key="1">
    <citation type="submission" date="2012-07" db="EMBL/GenBank/DDBJ databases">
        <title>Draft genome sequence of Desulfovibrio magneticus str. Maddingley MBC34 obtained from a metagenomic sequence of a methanogenic enrichment isolated from coal-seam formation water in Victoria, Australia.</title>
        <authorList>
            <person name="Greenfield P."/>
            <person name="Hendry P."/>
            <person name="Li D."/>
            <person name="Rosewarne C.P."/>
            <person name="Tran-Dinh N."/>
            <person name="Elbourne L.D.H."/>
            <person name="Paulsen I.T."/>
            <person name="Midgley D.J."/>
        </authorList>
    </citation>
    <scope>NUCLEOTIDE SEQUENCE [LARGE SCALE GENOMIC DNA]</scope>
    <source>
        <strain evidence="6">Maddingley MBC34</strain>
    </source>
</reference>
<name>K6GCJ5_9BACT</name>
<dbReference type="Pfam" id="PF12399">
    <property type="entry name" value="BCA_ABC_TP_C"/>
    <property type="match status" value="1"/>
</dbReference>
<dbReference type="AlphaFoldDB" id="K6GCJ5"/>
<dbReference type="CDD" id="cd03219">
    <property type="entry name" value="ABC_Mj1267_LivG_branched"/>
    <property type="match status" value="1"/>
</dbReference>
<dbReference type="PROSITE" id="PS50893">
    <property type="entry name" value="ABC_TRANSPORTER_2"/>
    <property type="match status" value="1"/>
</dbReference>
<evidence type="ECO:0000256" key="1">
    <source>
        <dbReference type="ARBA" id="ARBA00022448"/>
    </source>
</evidence>
<keyword evidence="2" id="KW-0547">Nucleotide-binding</keyword>
<dbReference type="InterPro" id="IPR027417">
    <property type="entry name" value="P-loop_NTPase"/>
</dbReference>
<dbReference type="Gene3D" id="3.40.50.300">
    <property type="entry name" value="P-loop containing nucleotide triphosphate hydrolases"/>
    <property type="match status" value="1"/>
</dbReference>
<dbReference type="Proteomes" id="UP000006272">
    <property type="component" value="Unassembled WGS sequence"/>
</dbReference>
<dbReference type="InterPro" id="IPR051120">
    <property type="entry name" value="ABC_AA/LPS_Transport"/>
</dbReference>
<dbReference type="PATRIC" id="fig|1206767.3.peg.2407"/>
<sequence length="259" mass="27955">MSALLQATDLRRRFGGLMAVCDVSIEVRPGEIMGLIGPNGAGKTTFFNLLTGMTRADSGTVVFDGHDVTRAKPEAIARLGLARTFQNIRLFGGLTLMDNVRVAGRVQARHGLLSGLCFTPGSRREDEAVTEKAFDLLRLVGLEDRADHLAASLPYGDRRRLEIARALALSPRLLLLDEPAAGLNPSEKLGLADFIRAIKERFDLTVLLIEHNVPMVMGLCDRVMVLNFGQMIAVGAPEDVQRDPGVIEAYLGGDAHGAA</sequence>
<dbReference type="InterPro" id="IPR003593">
    <property type="entry name" value="AAA+_ATPase"/>
</dbReference>
<dbReference type="SMART" id="SM00382">
    <property type="entry name" value="AAA"/>
    <property type="match status" value="1"/>
</dbReference>
<feature type="domain" description="ABC transporter" evidence="4">
    <location>
        <begin position="5"/>
        <end position="253"/>
    </location>
</feature>
<dbReference type="FunFam" id="3.40.50.300:FF:000421">
    <property type="entry name" value="Branched-chain amino acid ABC transporter ATP-binding protein"/>
    <property type="match status" value="1"/>
</dbReference>
<keyword evidence="3" id="KW-0067">ATP-binding</keyword>
<evidence type="ECO:0000259" key="4">
    <source>
        <dbReference type="PROSITE" id="PS50893"/>
    </source>
</evidence>
<comment type="caution">
    <text evidence="5">The sequence shown here is derived from an EMBL/GenBank/DDBJ whole genome shotgun (WGS) entry which is preliminary data.</text>
</comment>
<dbReference type="EMBL" id="ALAO01000203">
    <property type="protein sequence ID" value="EKO38829.1"/>
    <property type="molecule type" value="Genomic_DNA"/>
</dbReference>
<dbReference type="InterPro" id="IPR032823">
    <property type="entry name" value="BCA_ABC_TP_C"/>
</dbReference>
<dbReference type="Pfam" id="PF00005">
    <property type="entry name" value="ABC_tran"/>
    <property type="match status" value="1"/>
</dbReference>
<accession>K6GCJ5</accession>
<evidence type="ECO:0000256" key="2">
    <source>
        <dbReference type="ARBA" id="ARBA00022741"/>
    </source>
</evidence>
<evidence type="ECO:0000313" key="5">
    <source>
        <dbReference type="EMBL" id="EKO38829.1"/>
    </source>
</evidence>
<gene>
    <name evidence="5" type="ORF">B193_2463</name>
</gene>
<dbReference type="PANTHER" id="PTHR45772:SF4">
    <property type="entry name" value="ABC TRANSPORTER ATP-BINDING PROTEIN"/>
    <property type="match status" value="1"/>
</dbReference>
<proteinExistence type="predicted"/>
<dbReference type="SUPFAM" id="SSF52540">
    <property type="entry name" value="P-loop containing nucleoside triphosphate hydrolases"/>
    <property type="match status" value="1"/>
</dbReference>